<evidence type="ECO:0000313" key="4">
    <source>
        <dbReference type="EMBL" id="KKK92637.1"/>
    </source>
</evidence>
<accession>A0A0F8ZFQ9</accession>
<reference evidence="4" key="1">
    <citation type="journal article" date="2015" name="Nature">
        <title>Complex archaea that bridge the gap between prokaryotes and eukaryotes.</title>
        <authorList>
            <person name="Spang A."/>
            <person name="Saw J.H."/>
            <person name="Jorgensen S.L."/>
            <person name="Zaremba-Niedzwiedzka K."/>
            <person name="Martijn J."/>
            <person name="Lind A.E."/>
            <person name="van Eijk R."/>
            <person name="Schleper C."/>
            <person name="Guy L."/>
            <person name="Ettema T.J."/>
        </authorList>
    </citation>
    <scope>NUCLEOTIDE SEQUENCE</scope>
</reference>
<comment type="caution">
    <text evidence="4">The sequence shown here is derived from an EMBL/GenBank/DDBJ whole genome shotgun (WGS) entry which is preliminary data.</text>
</comment>
<dbReference type="Gene3D" id="2.40.170.20">
    <property type="entry name" value="TonB-dependent receptor, beta-barrel domain"/>
    <property type="match status" value="1"/>
</dbReference>
<comment type="subcellular location">
    <subcellularLocation>
        <location evidence="1">Cell outer membrane</location>
    </subcellularLocation>
</comment>
<keyword evidence="3" id="KW-0998">Cell outer membrane</keyword>
<feature type="non-terminal residue" evidence="4">
    <location>
        <position position="435"/>
    </location>
</feature>
<keyword evidence="2" id="KW-0472">Membrane</keyword>
<proteinExistence type="predicted"/>
<dbReference type="InterPro" id="IPR036942">
    <property type="entry name" value="Beta-barrel_TonB_sf"/>
</dbReference>
<feature type="non-terminal residue" evidence="4">
    <location>
        <position position="1"/>
    </location>
</feature>
<evidence type="ECO:0000256" key="1">
    <source>
        <dbReference type="ARBA" id="ARBA00004442"/>
    </source>
</evidence>
<dbReference type="AlphaFoldDB" id="A0A0F8ZFQ9"/>
<evidence type="ECO:0000256" key="3">
    <source>
        <dbReference type="ARBA" id="ARBA00023237"/>
    </source>
</evidence>
<organism evidence="4">
    <name type="scientific">marine sediment metagenome</name>
    <dbReference type="NCBI Taxonomy" id="412755"/>
    <lineage>
        <taxon>unclassified sequences</taxon>
        <taxon>metagenomes</taxon>
        <taxon>ecological metagenomes</taxon>
    </lineage>
</organism>
<dbReference type="SUPFAM" id="SSF56935">
    <property type="entry name" value="Porins"/>
    <property type="match status" value="1"/>
</dbReference>
<evidence type="ECO:0008006" key="5">
    <source>
        <dbReference type="Google" id="ProtNLM"/>
    </source>
</evidence>
<name>A0A0F8ZFQ9_9ZZZZ</name>
<gene>
    <name evidence="4" type="ORF">LCGC14_2700940</name>
</gene>
<dbReference type="GO" id="GO:0009279">
    <property type="term" value="C:cell outer membrane"/>
    <property type="evidence" value="ECO:0007669"/>
    <property type="project" value="UniProtKB-SubCell"/>
</dbReference>
<protein>
    <recommendedName>
        <fullName evidence="5">TonB-dependent receptor-like beta-barrel domain-containing protein</fullName>
    </recommendedName>
</protein>
<dbReference type="EMBL" id="LAZR01048129">
    <property type="protein sequence ID" value="KKK92637.1"/>
    <property type="molecule type" value="Genomic_DNA"/>
</dbReference>
<sequence length="435" mass="49742">AIEGPIIKEKSSYVLSVRSTYSDWLLSRLEDPDFRNSKASFYDISGSINFEPDENNLFKIFGYFASDHFSLSDINTYDYSNSGGSFTWKHRINSSISSDFSAVFSQYRFTNINQEYLSSAYQHEYDIGHYELKSDLHWIVGQNHMISFGGSLIYYDLNRGHVIPHGPESNRMPVQLGGENGIEAAVYLGDKIELTRWLTLYGGIRFSFYSFLGPTEVYQYYPDGPKNSLNIRDTIEYNPGETVRSYSNPELRLALNLSTGMTSSIKVSYNRINQYLFMLSNTIASAPTDQWKLCDYHISPPYCDQVSAGFYKDFPQTGLITSIETYYKKTHDIVEYKDGANFISSPNIEQVVLQGNQNSYGVELMLKRNKGKLNGWLSYCYSKSDVLVNGLHPWEKINYGNSYPANYDKPHAFNLVANFKISRRISLSSNLVYNT</sequence>
<evidence type="ECO:0000256" key="2">
    <source>
        <dbReference type="ARBA" id="ARBA00023136"/>
    </source>
</evidence>